<accession>A0A3D8QP96</accession>
<gene>
    <name evidence="3" type="ORF">BP6252_11188</name>
</gene>
<feature type="signal peptide" evidence="2">
    <location>
        <begin position="1"/>
        <end position="19"/>
    </location>
</feature>
<keyword evidence="2" id="KW-0732">Signal</keyword>
<feature type="compositionally biased region" description="Polar residues" evidence="1">
    <location>
        <begin position="378"/>
        <end position="387"/>
    </location>
</feature>
<dbReference type="AlphaFoldDB" id="A0A3D8QP96"/>
<organism evidence="3 4">
    <name type="scientific">Coleophoma cylindrospora</name>
    <dbReference type="NCBI Taxonomy" id="1849047"/>
    <lineage>
        <taxon>Eukaryota</taxon>
        <taxon>Fungi</taxon>
        <taxon>Dikarya</taxon>
        <taxon>Ascomycota</taxon>
        <taxon>Pezizomycotina</taxon>
        <taxon>Leotiomycetes</taxon>
        <taxon>Helotiales</taxon>
        <taxon>Dermateaceae</taxon>
        <taxon>Coleophoma</taxon>
    </lineage>
</organism>
<feature type="compositionally biased region" description="Polar residues" evidence="1">
    <location>
        <begin position="290"/>
        <end position="303"/>
    </location>
</feature>
<dbReference type="STRING" id="1849047.A0A3D8QP96"/>
<dbReference type="OrthoDB" id="3944128at2759"/>
<comment type="caution">
    <text evidence="3">The sequence shown here is derived from an EMBL/GenBank/DDBJ whole genome shotgun (WGS) entry which is preliminary data.</text>
</comment>
<protein>
    <submittedName>
        <fullName evidence="3">Uncharacterized protein</fullName>
    </submittedName>
</protein>
<feature type="region of interest" description="Disordered" evidence="1">
    <location>
        <begin position="286"/>
        <end position="324"/>
    </location>
</feature>
<sequence length="804" mass="81800">MMFVPWLRYIHLLLPLTAATVVLPRAIEPIKEGVDATPTRVIRRDVDWRNAYENATTSHCDPSTITPAPTPWESYPREYPISGCNPVWSDPAYGTLSFNRDWCYIRPQEVHLVYWPTGAAAGNRTYPSTTYLQDWGVTMTSASIYYMVHEFDAIDWCGQFLGPKVTSFVHSYALSEVSTLMPYANENATTRIGPPRQLQLSDLRTDCSTWETIPVKNHNTMTDGCNAIVEFKEDIITALAQKINGWHTCIREFNGYNGIFDPPVPVAQCVGSAEECGDSGANMVFPTPGQGDSSSALTTTSKAVQEVPTPTPSTQAEPSQAISSMPTATAPLSTMTAAPTVPETPQTKIPSLSNAIPSSVEPEVPAETSAISDPEGSSPDSSAVTQSPTPPTSDIVPGGAIPPSSVTTDNSDTGSGGLSSDPSGPIAATTSIPILTLSNSEVVSAIPGASSVVIGSHTLAQGSPGITMSGGEVISVAPSGLVVSNTGSGEVVTHSIPAAPMAAITPTPILTLPNSEIVSAVPGASSVVIGTHTLTQGSSAITMAGGEVISLAPAGLIVSNTGTGEVATHLIPAAPIATIAPTPVVTLANSEIVSAIPGASSVVIGSQTLTQGSPAITIAGGEVVSLTPSGLAVSNIDGSEAVTYPLPIASVAARPTPTLGTVAGYTISGEAAGSSAAVIDGQTLTIGGAAVTLSGNQVATLGSSGLIIAAPGGLVATLTIPTPLSISTPIAKLTVLPSTTGTAVEVNNSSEVPTTFSSAIQLAATNVGSPAHEKSGGGRSRSMGPGVKGWFGCTAIVAALIIGL</sequence>
<feature type="compositionally biased region" description="Polar residues" evidence="1">
    <location>
        <begin position="337"/>
        <end position="357"/>
    </location>
</feature>
<feature type="compositionally biased region" description="Polar residues" evidence="1">
    <location>
        <begin position="312"/>
        <end position="324"/>
    </location>
</feature>
<reference evidence="3 4" key="1">
    <citation type="journal article" date="2018" name="IMA Fungus">
        <title>IMA Genome-F 9: Draft genome sequence of Annulohypoxylon stygium, Aspergillus mulundensis, Berkeleyomyces basicola (syn. Thielaviopsis basicola), Ceratocystis smalleyi, two Cercospora beticola strains, Coleophoma cylindrospora, Fusarium fracticaudum, Phialophora cf. hyalina, and Morchella septimelata.</title>
        <authorList>
            <person name="Wingfield B.D."/>
            <person name="Bills G.F."/>
            <person name="Dong Y."/>
            <person name="Huang W."/>
            <person name="Nel W.J."/>
            <person name="Swalarsk-Parry B.S."/>
            <person name="Vaghefi N."/>
            <person name="Wilken P.M."/>
            <person name="An Z."/>
            <person name="de Beer Z.W."/>
            <person name="De Vos L."/>
            <person name="Chen L."/>
            <person name="Duong T.A."/>
            <person name="Gao Y."/>
            <person name="Hammerbacher A."/>
            <person name="Kikkert J.R."/>
            <person name="Li Y."/>
            <person name="Li H."/>
            <person name="Li K."/>
            <person name="Li Q."/>
            <person name="Liu X."/>
            <person name="Ma X."/>
            <person name="Naidoo K."/>
            <person name="Pethybridge S.J."/>
            <person name="Sun J."/>
            <person name="Steenkamp E.T."/>
            <person name="van der Nest M.A."/>
            <person name="van Wyk S."/>
            <person name="Wingfield M.J."/>
            <person name="Xiong C."/>
            <person name="Yue Q."/>
            <person name="Zhang X."/>
        </authorList>
    </citation>
    <scope>NUCLEOTIDE SEQUENCE [LARGE SCALE GENOMIC DNA]</scope>
    <source>
        <strain evidence="3 4">BP6252</strain>
    </source>
</reference>
<feature type="compositionally biased region" description="Low complexity" evidence="1">
    <location>
        <begin position="404"/>
        <end position="424"/>
    </location>
</feature>
<name>A0A3D8QP96_9HELO</name>
<evidence type="ECO:0000313" key="3">
    <source>
        <dbReference type="EMBL" id="RDW63643.1"/>
    </source>
</evidence>
<keyword evidence="4" id="KW-1185">Reference proteome</keyword>
<evidence type="ECO:0000256" key="1">
    <source>
        <dbReference type="SAM" id="MobiDB-lite"/>
    </source>
</evidence>
<feature type="region of interest" description="Disordered" evidence="1">
    <location>
        <begin position="337"/>
        <end position="425"/>
    </location>
</feature>
<dbReference type="Proteomes" id="UP000256645">
    <property type="component" value="Unassembled WGS sequence"/>
</dbReference>
<dbReference type="EMBL" id="PDLM01000013">
    <property type="protein sequence ID" value="RDW63643.1"/>
    <property type="molecule type" value="Genomic_DNA"/>
</dbReference>
<feature type="chain" id="PRO_5017555083" evidence="2">
    <location>
        <begin position="20"/>
        <end position="804"/>
    </location>
</feature>
<evidence type="ECO:0000313" key="4">
    <source>
        <dbReference type="Proteomes" id="UP000256645"/>
    </source>
</evidence>
<proteinExistence type="predicted"/>
<evidence type="ECO:0000256" key="2">
    <source>
        <dbReference type="SAM" id="SignalP"/>
    </source>
</evidence>